<accession>A0A0R1GYH2</accession>
<feature type="transmembrane region" description="Helical" evidence="1">
    <location>
        <begin position="126"/>
        <end position="153"/>
    </location>
</feature>
<proteinExistence type="predicted"/>
<gene>
    <name evidence="2" type="ORF">FD07_GL001128</name>
</gene>
<reference evidence="2 3" key="1">
    <citation type="journal article" date="2015" name="Genome Announc.">
        <title>Expanding the biotechnology potential of lactobacilli through comparative genomics of 213 strains and associated genera.</title>
        <authorList>
            <person name="Sun Z."/>
            <person name="Harris H.M."/>
            <person name="McCann A."/>
            <person name="Guo C."/>
            <person name="Argimon S."/>
            <person name="Zhang W."/>
            <person name="Yang X."/>
            <person name="Jeffery I.B."/>
            <person name="Cooney J.C."/>
            <person name="Kagawa T.F."/>
            <person name="Liu W."/>
            <person name="Song Y."/>
            <person name="Salvetti E."/>
            <person name="Wrobel A."/>
            <person name="Rasinkangas P."/>
            <person name="Parkhill J."/>
            <person name="Rea M.C."/>
            <person name="O'Sullivan O."/>
            <person name="Ritari J."/>
            <person name="Douillard F.P."/>
            <person name="Paul Ross R."/>
            <person name="Yang R."/>
            <person name="Briner A.E."/>
            <person name="Felis G.E."/>
            <person name="de Vos W.M."/>
            <person name="Barrangou R."/>
            <person name="Klaenhammer T.R."/>
            <person name="Caufield P.W."/>
            <person name="Cui Y."/>
            <person name="Zhang H."/>
            <person name="O'Toole P.W."/>
        </authorList>
    </citation>
    <scope>NUCLEOTIDE SEQUENCE [LARGE SCALE GENOMIC DNA]</scope>
    <source>
        <strain evidence="2 3">ATCC 53295</strain>
    </source>
</reference>
<sequence>MNDYIQAIEKLLGQLTTAEQQDVVEYYREYLLDAGIETYQQAVDELGTPKSLARKVLADYSIRMSEQGTKETGATGQSRSNVQATKNNVRTVWLIVLALLSTPVTIPILIVIAALLFAMVAVLGSLVVAVIAIVFSVMAVGVVGVVAGLFVIWQTPWTGLFYLGIGLFSLGACIIGWLILKWFGSKVVWALSWAAKGIYRRFIPRSRAERGRKL</sequence>
<dbReference type="Proteomes" id="UP000051176">
    <property type="component" value="Unassembled WGS sequence"/>
</dbReference>
<dbReference type="OrthoDB" id="2242293at2"/>
<dbReference type="AlphaFoldDB" id="A0A0R1GYH2"/>
<dbReference type="RefSeq" id="WP_020088418.1">
    <property type="nucleotide sequence ID" value="NZ_AZCZ01000003.1"/>
</dbReference>
<keyword evidence="1" id="KW-0812">Transmembrane</keyword>
<dbReference type="PATRIC" id="fig|1267003.4.peg.1198"/>
<protein>
    <recommendedName>
        <fullName evidence="4">Integral membrane protein</fullName>
    </recommendedName>
</protein>
<organism evidence="2 3">
    <name type="scientific">Levilactobacillus parabrevis ATCC 53295</name>
    <dbReference type="NCBI Taxonomy" id="1267003"/>
    <lineage>
        <taxon>Bacteria</taxon>
        <taxon>Bacillati</taxon>
        <taxon>Bacillota</taxon>
        <taxon>Bacilli</taxon>
        <taxon>Lactobacillales</taxon>
        <taxon>Lactobacillaceae</taxon>
        <taxon>Levilactobacillus</taxon>
    </lineage>
</organism>
<dbReference type="Pfam" id="PF22564">
    <property type="entry name" value="HAAS"/>
    <property type="match status" value="1"/>
</dbReference>
<evidence type="ECO:0000256" key="1">
    <source>
        <dbReference type="SAM" id="Phobius"/>
    </source>
</evidence>
<keyword evidence="3" id="KW-1185">Reference proteome</keyword>
<keyword evidence="1" id="KW-1133">Transmembrane helix</keyword>
<feature type="transmembrane region" description="Helical" evidence="1">
    <location>
        <begin position="160"/>
        <end position="180"/>
    </location>
</feature>
<evidence type="ECO:0000313" key="3">
    <source>
        <dbReference type="Proteomes" id="UP000051176"/>
    </source>
</evidence>
<dbReference type="eggNOG" id="COG4709">
    <property type="taxonomic scope" value="Bacteria"/>
</dbReference>
<feature type="transmembrane region" description="Helical" evidence="1">
    <location>
        <begin position="92"/>
        <end position="120"/>
    </location>
</feature>
<comment type="caution">
    <text evidence="2">The sequence shown here is derived from an EMBL/GenBank/DDBJ whole genome shotgun (WGS) entry which is preliminary data.</text>
</comment>
<dbReference type="STRING" id="357278.IV61_GL000042"/>
<dbReference type="EMBL" id="AZCZ01000003">
    <property type="protein sequence ID" value="KRK39334.1"/>
    <property type="molecule type" value="Genomic_DNA"/>
</dbReference>
<evidence type="ECO:0008006" key="4">
    <source>
        <dbReference type="Google" id="ProtNLM"/>
    </source>
</evidence>
<evidence type="ECO:0000313" key="2">
    <source>
        <dbReference type="EMBL" id="KRK39334.1"/>
    </source>
</evidence>
<keyword evidence="1" id="KW-0472">Membrane</keyword>
<name>A0A0R1GYH2_9LACO</name>